<gene>
    <name evidence="2" type="ORF">TGAMA5MH_09839</name>
</gene>
<proteinExistence type="predicted"/>
<organism evidence="2 3">
    <name type="scientific">Trichoderma gamsii</name>
    <dbReference type="NCBI Taxonomy" id="398673"/>
    <lineage>
        <taxon>Eukaryota</taxon>
        <taxon>Fungi</taxon>
        <taxon>Dikarya</taxon>
        <taxon>Ascomycota</taxon>
        <taxon>Pezizomycotina</taxon>
        <taxon>Sordariomycetes</taxon>
        <taxon>Hypocreomycetidae</taxon>
        <taxon>Hypocreales</taxon>
        <taxon>Hypocreaceae</taxon>
        <taxon>Trichoderma</taxon>
    </lineage>
</organism>
<dbReference type="Proteomes" id="UP000236546">
    <property type="component" value="Unassembled WGS sequence"/>
</dbReference>
<name>A0A2K0SYB4_9HYPO</name>
<evidence type="ECO:0000313" key="3">
    <source>
        <dbReference type="Proteomes" id="UP000236546"/>
    </source>
</evidence>
<evidence type="ECO:0000256" key="1">
    <source>
        <dbReference type="SAM" id="MobiDB-lite"/>
    </source>
</evidence>
<sequence>MNPGGGVSILKALHGDLTSKYTTHAPEIEAIWKSLSEKERVKYFQNGATEDEESKQFLDTSFGITYNIVPDLKLEDISNKPDFLLGHLKHRGTTSLFHQYCHGAHGKLGDRNVIIEMTRDSQDRHIDPLKVSLALFGDLPYGQFVDFEPTSNISAQLAVFKPVMLAGFCVPRSIGELILKRQLLIIQKFNVLICNILHLNSQSMQEIERPKKYEQAPSVALSKLTIQERPKKLSLPDLISSARDQKDTFEEFLRLLSADQDTLVHATSICFVSRPEAVIDDKGGHQPAFSSNNFNNAIFDAFHNTIKGATMWNYICRLLHLLKDSTVDKIYRSFILQEISNVCHLEYSRAQAQFTRHIQTGIGAKYFEPIANSYDSAGNAKTRMKIKPENLTRSNPQLHYILRLCQSQTNTSVAVEWIKRLSSLYQSHPSEREALTAREFDSLEYLTVITAFIQDSSQVMALPALSRKKTQVFVSRFQELDVELTEVRNEVNLQAIWQPKDNLVDPKMASEVLTELDQFVVSKTGSKMGFLYQDLLEGCLEELEHQYQAKKAELQNADYIPFPTTTTTPQSANERVEQRRVKEKTRPCQSTIFEITQTPEAAKEESI</sequence>
<feature type="region of interest" description="Disordered" evidence="1">
    <location>
        <begin position="560"/>
        <end position="583"/>
    </location>
</feature>
<dbReference type="AlphaFoldDB" id="A0A2K0SYB4"/>
<dbReference type="OrthoDB" id="2922289at2759"/>
<comment type="caution">
    <text evidence="2">The sequence shown here is derived from an EMBL/GenBank/DDBJ whole genome shotgun (WGS) entry which is preliminary data.</text>
</comment>
<evidence type="ECO:0000313" key="2">
    <source>
        <dbReference type="EMBL" id="PNP38266.1"/>
    </source>
</evidence>
<feature type="compositionally biased region" description="Polar residues" evidence="1">
    <location>
        <begin position="563"/>
        <end position="573"/>
    </location>
</feature>
<dbReference type="EMBL" id="MTYH01000106">
    <property type="protein sequence ID" value="PNP38266.1"/>
    <property type="molecule type" value="Genomic_DNA"/>
</dbReference>
<accession>A0A2K0SYB4</accession>
<protein>
    <submittedName>
        <fullName evidence="2">Uncharacterized protein</fullName>
    </submittedName>
</protein>
<dbReference type="PANTHER" id="PTHR40788">
    <property type="entry name" value="CLR5 DOMAIN-CONTAINING PROTEIN-RELATED"/>
    <property type="match status" value="1"/>
</dbReference>
<reference evidence="2 3" key="1">
    <citation type="submission" date="2017-02" db="EMBL/GenBank/DDBJ databases">
        <title>Genomes of Trichoderma spp. with biocontrol activity.</title>
        <authorList>
            <person name="Gardiner D."/>
            <person name="Kazan K."/>
            <person name="Vos C."/>
            <person name="Harvey P."/>
        </authorList>
    </citation>
    <scope>NUCLEOTIDE SEQUENCE [LARGE SCALE GENOMIC DNA]</scope>
    <source>
        <strain evidence="2 3">A5MH</strain>
    </source>
</reference>
<dbReference type="PANTHER" id="PTHR40788:SF1">
    <property type="entry name" value="IPA PROTEIN"/>
    <property type="match status" value="1"/>
</dbReference>
<feature type="compositionally biased region" description="Basic and acidic residues" evidence="1">
    <location>
        <begin position="574"/>
        <end position="583"/>
    </location>
</feature>